<dbReference type="EMBL" id="FOAD01000014">
    <property type="protein sequence ID" value="SEL99790.1"/>
    <property type="molecule type" value="Genomic_DNA"/>
</dbReference>
<name>A0A1H7US26_HALLR</name>
<evidence type="ECO:0000313" key="1">
    <source>
        <dbReference type="EMBL" id="SEL99790.1"/>
    </source>
</evidence>
<dbReference type="AlphaFoldDB" id="A0A1H7US26"/>
<proteinExistence type="predicted"/>
<sequence>MKYTASDGWMRAIGLGSVLPVLEFTRTEIGLGTARFVEWGSQFGDPAGLSQYPFAVLLVKSLRAICWALIEAALTAMHDLIRSGVDVTQAACKQKSRNIFTRIRTLLYTNADEGQPCTARRA</sequence>
<accession>A0A1H7US26</accession>
<protein>
    <submittedName>
        <fullName evidence="1">Uncharacterized protein</fullName>
    </submittedName>
</protein>
<dbReference type="RefSeq" id="WP_074796596.1">
    <property type="nucleotide sequence ID" value="NZ_FOAD01000014.1"/>
</dbReference>
<organism evidence="1 2">
    <name type="scientific">Haloferax larsenii</name>
    <dbReference type="NCBI Taxonomy" id="302484"/>
    <lineage>
        <taxon>Archaea</taxon>
        <taxon>Methanobacteriati</taxon>
        <taxon>Methanobacteriota</taxon>
        <taxon>Stenosarchaea group</taxon>
        <taxon>Halobacteria</taxon>
        <taxon>Halobacteriales</taxon>
        <taxon>Haloferacaceae</taxon>
        <taxon>Haloferax</taxon>
    </lineage>
</organism>
<dbReference type="Proteomes" id="UP000183894">
    <property type="component" value="Unassembled WGS sequence"/>
</dbReference>
<evidence type="ECO:0000313" key="2">
    <source>
        <dbReference type="Proteomes" id="UP000183894"/>
    </source>
</evidence>
<gene>
    <name evidence="1" type="ORF">SAMN04488691_11414</name>
</gene>
<reference evidence="1 2" key="1">
    <citation type="submission" date="2016-10" db="EMBL/GenBank/DDBJ databases">
        <authorList>
            <person name="de Groot N.N."/>
        </authorList>
    </citation>
    <scope>NUCLEOTIDE SEQUENCE [LARGE SCALE GENOMIC DNA]</scope>
    <source>
        <strain evidence="1 2">CDM_5</strain>
    </source>
</reference>